<sequence>MRLSFSLLRYYQLAASSPQTDALRTFLRQAVYSHLDPPLPDQAEQLLIAFHRHALDTFEFSSWWSPPLAKQELGRVAPRFDMLLGAQDRFFPYQATLERARRYLPSLGSVTVLPRMGHGLQTSVQAMHSLEALLSYSRH</sequence>
<evidence type="ECO:0000313" key="1">
    <source>
        <dbReference type="EMBL" id="SFD43120.1"/>
    </source>
</evidence>
<name>A0A1I1SJB1_9BACT</name>
<reference evidence="1 2" key="1">
    <citation type="submission" date="2016-10" db="EMBL/GenBank/DDBJ databases">
        <authorList>
            <person name="de Groot N.N."/>
        </authorList>
    </citation>
    <scope>NUCLEOTIDE SEQUENCE [LARGE SCALE GENOMIC DNA]</scope>
    <source>
        <strain evidence="1 2">DSM 26130</strain>
    </source>
</reference>
<proteinExistence type="predicted"/>
<dbReference type="SUPFAM" id="SSF53474">
    <property type="entry name" value="alpha/beta-Hydrolases"/>
    <property type="match status" value="1"/>
</dbReference>
<dbReference type="Proteomes" id="UP000198598">
    <property type="component" value="Unassembled WGS sequence"/>
</dbReference>
<evidence type="ECO:0000313" key="2">
    <source>
        <dbReference type="Proteomes" id="UP000198598"/>
    </source>
</evidence>
<gene>
    <name evidence="1" type="ORF">SAMN05216167_10519</name>
</gene>
<evidence type="ECO:0008006" key="3">
    <source>
        <dbReference type="Google" id="ProtNLM"/>
    </source>
</evidence>
<accession>A0A1I1SJB1</accession>
<dbReference type="AlphaFoldDB" id="A0A1I1SJB1"/>
<dbReference type="OrthoDB" id="9780932at2"/>
<protein>
    <recommendedName>
        <fullName evidence="3">TAP-like protein</fullName>
    </recommendedName>
</protein>
<dbReference type="InterPro" id="IPR029058">
    <property type="entry name" value="AB_hydrolase_fold"/>
</dbReference>
<dbReference type="RefSeq" id="WP_093827322.1">
    <property type="nucleotide sequence ID" value="NZ_FOLQ01000005.1"/>
</dbReference>
<dbReference type="EMBL" id="FOLQ01000005">
    <property type="protein sequence ID" value="SFD43120.1"/>
    <property type="molecule type" value="Genomic_DNA"/>
</dbReference>
<dbReference type="Gene3D" id="3.40.50.1820">
    <property type="entry name" value="alpha/beta hydrolase"/>
    <property type="match status" value="1"/>
</dbReference>
<dbReference type="STRING" id="662367.SAMN05216167_10519"/>
<organism evidence="1 2">
    <name type="scientific">Spirosoma endophyticum</name>
    <dbReference type="NCBI Taxonomy" id="662367"/>
    <lineage>
        <taxon>Bacteria</taxon>
        <taxon>Pseudomonadati</taxon>
        <taxon>Bacteroidota</taxon>
        <taxon>Cytophagia</taxon>
        <taxon>Cytophagales</taxon>
        <taxon>Cytophagaceae</taxon>
        <taxon>Spirosoma</taxon>
    </lineage>
</organism>
<keyword evidence="2" id="KW-1185">Reference proteome</keyword>